<gene>
    <name evidence="1" type="ORF">I6U51_13570</name>
</gene>
<proteinExistence type="predicted"/>
<protein>
    <submittedName>
        <fullName evidence="1">Uncharacterized protein</fullName>
    </submittedName>
</protein>
<reference evidence="1" key="1">
    <citation type="submission" date="2020-12" db="EMBL/GenBank/DDBJ databases">
        <title>Clostridium thailandense sp. nov., a novel acetogenic bacterium isolated from peat land soil in Thailand.</title>
        <authorList>
            <person name="Chaikitkaew S."/>
            <person name="Birkeland N.K."/>
        </authorList>
    </citation>
    <scope>NUCLEOTIDE SEQUENCE</scope>
    <source>
        <strain evidence="1">DSM 17425</strain>
    </source>
</reference>
<comment type="caution">
    <text evidence="1">The sequence shown here is derived from an EMBL/GenBank/DDBJ whole genome shotgun (WGS) entry which is preliminary data.</text>
</comment>
<accession>A0A934I0E6</accession>
<evidence type="ECO:0000313" key="2">
    <source>
        <dbReference type="Proteomes" id="UP000622687"/>
    </source>
</evidence>
<dbReference type="EMBL" id="JAEEGB010000015">
    <property type="protein sequence ID" value="MBI6873730.1"/>
    <property type="molecule type" value="Genomic_DNA"/>
</dbReference>
<name>A0A934I0E6_9CLOT</name>
<organism evidence="1 2">
    <name type="scientific">Clostridium aciditolerans</name>
    <dbReference type="NCBI Taxonomy" id="339861"/>
    <lineage>
        <taxon>Bacteria</taxon>
        <taxon>Bacillati</taxon>
        <taxon>Bacillota</taxon>
        <taxon>Clostridia</taxon>
        <taxon>Eubacteriales</taxon>
        <taxon>Clostridiaceae</taxon>
        <taxon>Clostridium</taxon>
    </lineage>
</organism>
<sequence>MVNQTVVQIIGNRILNGGLNPKTNQPFQLSDVINSDYKTAVENYLIEKSGAV</sequence>
<dbReference type="AlphaFoldDB" id="A0A934I0E6"/>
<keyword evidence="2" id="KW-1185">Reference proteome</keyword>
<dbReference type="Proteomes" id="UP000622687">
    <property type="component" value="Unassembled WGS sequence"/>
</dbReference>
<evidence type="ECO:0000313" key="1">
    <source>
        <dbReference type="EMBL" id="MBI6873730.1"/>
    </source>
</evidence>
<dbReference type="RefSeq" id="WP_211143158.1">
    <property type="nucleotide sequence ID" value="NZ_JAEEGB010000015.1"/>
</dbReference>